<dbReference type="OrthoDB" id="10265695at2759"/>
<dbReference type="GO" id="GO:0016282">
    <property type="term" value="C:eukaryotic 43S preinitiation complex"/>
    <property type="evidence" value="ECO:0007669"/>
    <property type="project" value="UniProtKB-UniRule"/>
</dbReference>
<gene>
    <name evidence="7" type="ORF">E1B28_001149</name>
</gene>
<comment type="caution">
    <text evidence="7">The sequence shown here is derived from an EMBL/GenBank/DDBJ whole genome shotgun (WGS) entry which is preliminary data.</text>
</comment>
<dbReference type="GO" id="GO:0033290">
    <property type="term" value="C:eukaryotic 48S preinitiation complex"/>
    <property type="evidence" value="ECO:0007669"/>
    <property type="project" value="UniProtKB-UniRule"/>
</dbReference>
<dbReference type="InterPro" id="IPR037518">
    <property type="entry name" value="MPN"/>
</dbReference>
<comment type="subcellular location">
    <subcellularLocation>
        <location evidence="4">Cytoplasm</location>
    </subcellularLocation>
</comment>
<keyword evidence="1 4" id="KW-0963">Cytoplasm</keyword>
<evidence type="ECO:0000313" key="7">
    <source>
        <dbReference type="EMBL" id="KAG7099290.1"/>
    </source>
</evidence>
<keyword evidence="2 4" id="KW-0396">Initiation factor</keyword>
<feature type="signal peptide" evidence="5">
    <location>
        <begin position="1"/>
        <end position="19"/>
    </location>
</feature>
<dbReference type="InterPro" id="IPR045810">
    <property type="entry name" value="eIF3h_C"/>
</dbReference>
<dbReference type="SMART" id="SM00232">
    <property type="entry name" value="JAB_MPN"/>
    <property type="match status" value="1"/>
</dbReference>
<sequence length="412" mass="44575">MAAQSMAAALAATLPAASATPVPVAPTYEAIPASMSKVIDVEAEIPLTSVQLDGLVVSKILKHAREASSIANAHGLLLGLDLDGTLEVSNSFPLPYHVADDEDKSSKSVARYQASMLRSLKEVQADDGVVGFYQASSLGAFFSQRLIDTQAIHQEKLRHGGVVVVHDVSQTARGNPHFRAFRLTTSFLDAYKKFNFSATSLASHQLTFSSILEEIPLKIRTNPLLKLFLGELGKPTHSPLSDATPDQATISALPPSFSSLNLNSGSSTKNLEQIAEVLDNYRTEEGNIGYITRVIAREKAKAEAHIAKRKEENSERISKGTFLKLWWQRKVDDHVSKGLAPLPEEDVSFIAIFEMSGSSKVQQAYRLFRIPNEPSRLESMLLLGQLDALAKSLGETSASSLVKLYGTTAGSG</sequence>
<dbReference type="InterPro" id="IPR000555">
    <property type="entry name" value="JAMM/MPN+_dom"/>
</dbReference>
<accession>A0A9P7V2W0</accession>
<dbReference type="InterPro" id="IPR027524">
    <property type="entry name" value="eIF3h"/>
</dbReference>
<keyword evidence="8" id="KW-1185">Reference proteome</keyword>
<dbReference type="CDD" id="cd08065">
    <property type="entry name" value="MPN_eIF3h"/>
    <property type="match status" value="1"/>
</dbReference>
<dbReference type="HAMAP" id="MF_03007">
    <property type="entry name" value="eIF3h"/>
    <property type="match status" value="1"/>
</dbReference>
<evidence type="ECO:0000256" key="4">
    <source>
        <dbReference type="HAMAP-Rule" id="MF_03007"/>
    </source>
</evidence>
<evidence type="ECO:0000259" key="6">
    <source>
        <dbReference type="PROSITE" id="PS50249"/>
    </source>
</evidence>
<dbReference type="AlphaFoldDB" id="A0A9P7V2W0"/>
<dbReference type="InterPro" id="IPR050242">
    <property type="entry name" value="JAMM_MPN+_peptidase_M67A"/>
</dbReference>
<reference evidence="7" key="1">
    <citation type="journal article" date="2021" name="Genome Biol. Evol.">
        <title>The assembled and annotated genome of the fairy-ring fungus Marasmius oreades.</title>
        <authorList>
            <person name="Hiltunen M."/>
            <person name="Ament-Velasquez S.L."/>
            <person name="Johannesson H."/>
        </authorList>
    </citation>
    <scope>NUCLEOTIDE SEQUENCE</scope>
    <source>
        <strain evidence="7">03SP1</strain>
    </source>
</reference>
<protein>
    <recommendedName>
        <fullName evidence="4">Eukaryotic translation initiation factor 3 subunit H</fullName>
        <shortName evidence="4">eIF3h</shortName>
    </recommendedName>
</protein>
<dbReference type="KEGG" id="more:E1B28_001149"/>
<organism evidence="7 8">
    <name type="scientific">Marasmius oreades</name>
    <name type="common">fairy-ring Marasmius</name>
    <dbReference type="NCBI Taxonomy" id="181124"/>
    <lineage>
        <taxon>Eukaryota</taxon>
        <taxon>Fungi</taxon>
        <taxon>Dikarya</taxon>
        <taxon>Basidiomycota</taxon>
        <taxon>Agaricomycotina</taxon>
        <taxon>Agaricomycetes</taxon>
        <taxon>Agaricomycetidae</taxon>
        <taxon>Agaricales</taxon>
        <taxon>Marasmiineae</taxon>
        <taxon>Marasmiaceae</taxon>
        <taxon>Marasmius</taxon>
    </lineage>
</organism>
<evidence type="ECO:0000256" key="3">
    <source>
        <dbReference type="ARBA" id="ARBA00022917"/>
    </source>
</evidence>
<comment type="function">
    <text evidence="4">Component of the eukaryotic translation initiation factor 3 (eIF-3) complex, which is involved in protein synthesis of a specialized repertoire of mRNAs and, together with other initiation factors, stimulates binding of mRNA and methionyl-tRNAi to the 40S ribosome. The eIF-3 complex specifically targets and initiates translation of a subset of mRNAs involved in cell proliferation.</text>
</comment>
<feature type="chain" id="PRO_5040377197" description="Eukaryotic translation initiation factor 3 subunit H" evidence="5">
    <location>
        <begin position="20"/>
        <end position="412"/>
    </location>
</feature>
<dbReference type="GeneID" id="66070225"/>
<proteinExistence type="inferred from homology"/>
<comment type="similarity">
    <text evidence="4">Belongs to the eIF-3 subunit H family.</text>
</comment>
<dbReference type="Gene3D" id="3.40.140.10">
    <property type="entry name" value="Cytidine Deaminase, domain 2"/>
    <property type="match status" value="1"/>
</dbReference>
<dbReference type="GO" id="GO:0001732">
    <property type="term" value="P:formation of cytoplasmic translation initiation complex"/>
    <property type="evidence" value="ECO:0007669"/>
    <property type="project" value="UniProtKB-UniRule"/>
</dbReference>
<dbReference type="GO" id="GO:0008237">
    <property type="term" value="F:metallopeptidase activity"/>
    <property type="evidence" value="ECO:0007669"/>
    <property type="project" value="InterPro"/>
</dbReference>
<evidence type="ECO:0000256" key="5">
    <source>
        <dbReference type="SAM" id="SignalP"/>
    </source>
</evidence>
<dbReference type="PANTHER" id="PTHR10410">
    <property type="entry name" value="EUKARYOTIC TRANSLATION INITIATION FACTOR 3 -RELATED"/>
    <property type="match status" value="1"/>
</dbReference>
<comment type="subunit">
    <text evidence="4">Component of the eukaryotic translation initiation factor 3 (eIF-3) complex.</text>
</comment>
<evidence type="ECO:0000256" key="1">
    <source>
        <dbReference type="ARBA" id="ARBA00022490"/>
    </source>
</evidence>
<dbReference type="Pfam" id="PF19445">
    <property type="entry name" value="eIF3h_C"/>
    <property type="match status" value="1"/>
</dbReference>
<keyword evidence="3 4" id="KW-0648">Protein biosynthesis</keyword>
<evidence type="ECO:0000256" key="2">
    <source>
        <dbReference type="ARBA" id="ARBA00022540"/>
    </source>
</evidence>
<dbReference type="Proteomes" id="UP001049176">
    <property type="component" value="Chromosome 1"/>
</dbReference>
<keyword evidence="5" id="KW-0732">Signal</keyword>
<dbReference type="RefSeq" id="XP_043015760.1">
    <property type="nucleotide sequence ID" value="XM_043147055.1"/>
</dbReference>
<dbReference type="GO" id="GO:0005852">
    <property type="term" value="C:eukaryotic translation initiation factor 3 complex"/>
    <property type="evidence" value="ECO:0007669"/>
    <property type="project" value="UniProtKB-UniRule"/>
</dbReference>
<dbReference type="EMBL" id="CM032181">
    <property type="protein sequence ID" value="KAG7099290.1"/>
    <property type="molecule type" value="Genomic_DNA"/>
</dbReference>
<name>A0A9P7V2W0_9AGAR</name>
<evidence type="ECO:0000313" key="8">
    <source>
        <dbReference type="Proteomes" id="UP001049176"/>
    </source>
</evidence>
<feature type="domain" description="MPN" evidence="6">
    <location>
        <begin position="50"/>
        <end position="187"/>
    </location>
</feature>
<dbReference type="PROSITE" id="PS50249">
    <property type="entry name" value="MPN"/>
    <property type="match status" value="1"/>
</dbReference>
<dbReference type="Pfam" id="PF01398">
    <property type="entry name" value="JAB"/>
    <property type="match status" value="1"/>
</dbReference>
<dbReference type="GO" id="GO:0003743">
    <property type="term" value="F:translation initiation factor activity"/>
    <property type="evidence" value="ECO:0007669"/>
    <property type="project" value="UniProtKB-UniRule"/>
</dbReference>